<dbReference type="SUPFAM" id="SSF56219">
    <property type="entry name" value="DNase I-like"/>
    <property type="match status" value="1"/>
</dbReference>
<evidence type="ECO:0000313" key="3">
    <source>
        <dbReference type="Proteomes" id="UP000186817"/>
    </source>
</evidence>
<dbReference type="SUPFAM" id="SSF53098">
    <property type="entry name" value="Ribonuclease H-like"/>
    <property type="match status" value="1"/>
</dbReference>
<evidence type="ECO:0000256" key="1">
    <source>
        <dbReference type="SAM" id="MobiDB-lite"/>
    </source>
</evidence>
<organism evidence="2 3">
    <name type="scientific">Symbiodinium microadriaticum</name>
    <name type="common">Dinoflagellate</name>
    <name type="synonym">Zooxanthella microadriatica</name>
    <dbReference type="NCBI Taxonomy" id="2951"/>
    <lineage>
        <taxon>Eukaryota</taxon>
        <taxon>Sar</taxon>
        <taxon>Alveolata</taxon>
        <taxon>Dinophyceae</taxon>
        <taxon>Suessiales</taxon>
        <taxon>Symbiodiniaceae</taxon>
        <taxon>Symbiodinium</taxon>
    </lineage>
</organism>
<dbReference type="InterPro" id="IPR012337">
    <property type="entry name" value="RNaseH-like_sf"/>
</dbReference>
<sequence>MQPVRPMIHDAEDHGRLVRNVLLALEGPFPCPSDPARHTPVLLDLRPIQLGFGVAFAAPAGFDRRALAMRLAGFCPAPFTVEIFQGDSPQPSLLDLIQVDAGSVLVVEFLLPAAPDARGSRDSSVHGMPAAGPETTVPSALPPASNTGQRATDAQAENPCLKAAPAFVHRPVPTPCRALSGRCPPFVPCAEDDSPVWNLCEFFELHTLLDDCASVSDDWAFNAATLLDTLIEHFQEEKACEHGSGPVRLSLADTVPITSFQRDCLELQRLLPPSRCHWDSACDWLDNDYLPLLHFKGATLSQRTALANVRRWHQQAKQPDITEVIVYTDGSAAGASVEHDTAPAGWAFSVWLSAAGQTFFYGAAYGTAVPPGTAYHVGESQDTPLQSELLAICWSLAWLLEYGGAFGRPVRLLYDCQSAGFGTFGVSKPAAVPLVEGTGSLSRFAAILRQCVERRLCLSAAYIPGHAGFLGNEMSDCFAKFARAHPQPLDDRLLPEWPGLLARHPLADWAWHVIEESVDLPRLYALEAAAACSQKEAIAHRLMTYNVLTLLDKPRQADRTVELHGLQETRLQDTAVLPDSQYLMLHSAATPAGQFGCGLWISKVHPYAHVQGQPLRIEEQHCTVVALSARHLLVNVAAPHFKCIFLVAHSPTDPQDVKGEVAAFWRQRASEIARIPGRLPLILLTDANGRVGSNVSPAVGQLDAEEENPAGGALHDFLLSHNLCIPATFAGCHTGESWTWCSALGDRHRIDYIAVPQSWLGFDLRSRTWPELEAMQKRLDHIPACLTGAFLRSTADGPGAAVGFKRVACRPNDLDPGLDQTKFLQCVQSAPLPSWSQDVDMHFSTFVCTWTAAGSAVAVEGAPPARQTFLSAATMQLVEARKDLRKYLRQEEIELKRRYQLIGFAAFILQRRGQAAPSHIAARAAFWLRSLHVSIARAWSYLNHTCEALRGAVRRERNQYLDQLVKEVGQTGVGCPKQLFYRARKAFPKASSARRSRFVALPAVELENGDLAVSSDDRMQRWRAHFADQESGVPADGEDYSKLFCAVDLQRPCNPVLFDQAMLPSLVALESSVLDLKRAKAAGADGITAELLRVAPTVAARHLISLHLKSTLSLREPVEFKGGSLMTLAKKASAAFGCHKYRSILLSSVAGKLYHRELRGKLLPALRAHCPDLHGGVREGVGVDTISLAAKCFRALSVHAGLLPALVFFDVRAAYYQVIRECITGAPADDRVLLRFFHRLGVPAAAFEELKEQLSRLAFLPDYGCSEHATAMIREMFSGTWFRMDRSAPMIATVAGVRPGDPLADILFAISFSAYSSSVGLALDSKNLGTVLPASAQAPPWEDVPKPLSLGPASWADDFVAMHSAPDPDALIGLVRAATEVYLSHATSNGIELAFAPDKTAAVLPPRACFHETLARDPSGGELYMQVVDAVSGTCFSRL</sequence>
<name>A0A1Q9CEG8_SYMMI</name>
<protein>
    <submittedName>
        <fullName evidence="2">Uncharacterized protein</fullName>
    </submittedName>
</protein>
<dbReference type="InterPro" id="IPR036397">
    <property type="entry name" value="RNaseH_sf"/>
</dbReference>
<dbReference type="GO" id="GO:0003676">
    <property type="term" value="F:nucleic acid binding"/>
    <property type="evidence" value="ECO:0007669"/>
    <property type="project" value="InterPro"/>
</dbReference>
<comment type="caution">
    <text evidence="2">The sequence shown here is derived from an EMBL/GenBank/DDBJ whole genome shotgun (WGS) entry which is preliminary data.</text>
</comment>
<dbReference type="Proteomes" id="UP000186817">
    <property type="component" value="Unassembled WGS sequence"/>
</dbReference>
<dbReference type="Gene3D" id="3.30.420.10">
    <property type="entry name" value="Ribonuclease H-like superfamily/Ribonuclease H"/>
    <property type="match status" value="1"/>
</dbReference>
<evidence type="ECO:0000313" key="2">
    <source>
        <dbReference type="EMBL" id="OLP81334.1"/>
    </source>
</evidence>
<dbReference type="EMBL" id="LSRX01001290">
    <property type="protein sequence ID" value="OLP81334.1"/>
    <property type="molecule type" value="Genomic_DNA"/>
</dbReference>
<dbReference type="OrthoDB" id="412793at2759"/>
<reference evidence="2 3" key="1">
    <citation type="submission" date="2016-02" db="EMBL/GenBank/DDBJ databases">
        <title>Genome analysis of coral dinoflagellate symbionts highlights evolutionary adaptations to a symbiotic lifestyle.</title>
        <authorList>
            <person name="Aranda M."/>
            <person name="Li Y."/>
            <person name="Liew Y.J."/>
            <person name="Baumgarten S."/>
            <person name="Simakov O."/>
            <person name="Wilson M."/>
            <person name="Piel J."/>
            <person name="Ashoor H."/>
            <person name="Bougouffa S."/>
            <person name="Bajic V.B."/>
            <person name="Ryu T."/>
            <person name="Ravasi T."/>
            <person name="Bayer T."/>
            <person name="Micklem G."/>
            <person name="Kim H."/>
            <person name="Bhak J."/>
            <person name="Lajeunesse T.C."/>
            <person name="Voolstra C.R."/>
        </authorList>
    </citation>
    <scope>NUCLEOTIDE SEQUENCE [LARGE SCALE GENOMIC DNA]</scope>
    <source>
        <strain evidence="2 3">CCMP2467</strain>
    </source>
</reference>
<accession>A0A1Q9CEG8</accession>
<dbReference type="InterPro" id="IPR036691">
    <property type="entry name" value="Endo/exonu/phosph_ase_sf"/>
</dbReference>
<dbReference type="Gene3D" id="3.60.10.10">
    <property type="entry name" value="Endonuclease/exonuclease/phosphatase"/>
    <property type="match status" value="1"/>
</dbReference>
<proteinExistence type="predicted"/>
<gene>
    <name evidence="2" type="ORF">AK812_SmicGene38143</name>
</gene>
<keyword evidence="3" id="KW-1185">Reference proteome</keyword>
<feature type="region of interest" description="Disordered" evidence="1">
    <location>
        <begin position="116"/>
        <end position="154"/>
    </location>
</feature>